<reference evidence="1" key="1">
    <citation type="journal article" date="2023" name="Insect Mol. Biol.">
        <title>Genome sequencing provides insights into the evolution of gene families encoding plant cell wall-degrading enzymes in longhorned beetles.</title>
        <authorList>
            <person name="Shin N.R."/>
            <person name="Okamura Y."/>
            <person name="Kirsch R."/>
            <person name="Pauchet Y."/>
        </authorList>
    </citation>
    <scope>NUCLEOTIDE SEQUENCE</scope>
    <source>
        <strain evidence="1">MMC_N1</strain>
    </source>
</reference>
<keyword evidence="2" id="KW-1185">Reference proteome</keyword>
<sequence length="212" mass="24899">MLYSVCKIYGKKENKKKLYEQQYEAFQKWWRVQNVQKLTENAVLVYYFDEKSKVVCSSTLWAHYSMLKSVNNIRKNVDIKKKMRDLNQKKSNVLTIEQVDQFLREAPDDEYLVMKVALIAGVAGACRGKELVDLEVNDVGDMGDFFLITVRNTQNKVNRNLVNKNSENSIDIVKIFRKNHKRICEWFQTVRSKPYFAQNLHHIVKSTAHVKS</sequence>
<proteinExistence type="predicted"/>
<evidence type="ECO:0000313" key="2">
    <source>
        <dbReference type="Proteomes" id="UP001162164"/>
    </source>
</evidence>
<protein>
    <recommendedName>
        <fullName evidence="3">Tyr recombinase domain-containing protein</fullName>
    </recommendedName>
</protein>
<name>A0ABQ9JS90_9CUCU</name>
<dbReference type="EMBL" id="JAPWTJ010000200">
    <property type="protein sequence ID" value="KAJ8981145.1"/>
    <property type="molecule type" value="Genomic_DNA"/>
</dbReference>
<accession>A0ABQ9JS90</accession>
<gene>
    <name evidence="1" type="ORF">NQ317_013810</name>
</gene>
<comment type="caution">
    <text evidence="1">The sequence shown here is derived from an EMBL/GenBank/DDBJ whole genome shotgun (WGS) entry which is preliminary data.</text>
</comment>
<evidence type="ECO:0008006" key="3">
    <source>
        <dbReference type="Google" id="ProtNLM"/>
    </source>
</evidence>
<dbReference type="SUPFAM" id="SSF56349">
    <property type="entry name" value="DNA breaking-rejoining enzymes"/>
    <property type="match status" value="1"/>
</dbReference>
<dbReference type="Proteomes" id="UP001162164">
    <property type="component" value="Unassembled WGS sequence"/>
</dbReference>
<organism evidence="1 2">
    <name type="scientific">Molorchus minor</name>
    <dbReference type="NCBI Taxonomy" id="1323400"/>
    <lineage>
        <taxon>Eukaryota</taxon>
        <taxon>Metazoa</taxon>
        <taxon>Ecdysozoa</taxon>
        <taxon>Arthropoda</taxon>
        <taxon>Hexapoda</taxon>
        <taxon>Insecta</taxon>
        <taxon>Pterygota</taxon>
        <taxon>Neoptera</taxon>
        <taxon>Endopterygota</taxon>
        <taxon>Coleoptera</taxon>
        <taxon>Polyphaga</taxon>
        <taxon>Cucujiformia</taxon>
        <taxon>Chrysomeloidea</taxon>
        <taxon>Cerambycidae</taxon>
        <taxon>Lamiinae</taxon>
        <taxon>Monochamini</taxon>
        <taxon>Molorchus</taxon>
    </lineage>
</organism>
<dbReference type="InterPro" id="IPR011010">
    <property type="entry name" value="DNA_brk_join_enz"/>
</dbReference>
<evidence type="ECO:0000313" key="1">
    <source>
        <dbReference type="EMBL" id="KAJ8981145.1"/>
    </source>
</evidence>